<accession>A0ACC0AMN5</accession>
<organism evidence="1 2">
    <name type="scientific">Catharanthus roseus</name>
    <name type="common">Madagascar periwinkle</name>
    <name type="synonym">Vinca rosea</name>
    <dbReference type="NCBI Taxonomy" id="4058"/>
    <lineage>
        <taxon>Eukaryota</taxon>
        <taxon>Viridiplantae</taxon>
        <taxon>Streptophyta</taxon>
        <taxon>Embryophyta</taxon>
        <taxon>Tracheophyta</taxon>
        <taxon>Spermatophyta</taxon>
        <taxon>Magnoliopsida</taxon>
        <taxon>eudicotyledons</taxon>
        <taxon>Gunneridae</taxon>
        <taxon>Pentapetalae</taxon>
        <taxon>asterids</taxon>
        <taxon>lamiids</taxon>
        <taxon>Gentianales</taxon>
        <taxon>Apocynaceae</taxon>
        <taxon>Rauvolfioideae</taxon>
        <taxon>Vinceae</taxon>
        <taxon>Catharanthinae</taxon>
        <taxon>Catharanthus</taxon>
    </lineage>
</organism>
<sequence>MPDLYIARSGLLQLFSIMSRHVVSQLPKTLSIANFRAYHVRLIYRVQESLEVSFFRVIVIIRFRLTRNVIISVRSVNLIVIVIDGTAQRRRYARIQQEYESLPSLGGVE</sequence>
<proteinExistence type="predicted"/>
<name>A0ACC0AMN5_CATRO</name>
<evidence type="ECO:0000313" key="2">
    <source>
        <dbReference type="Proteomes" id="UP001060085"/>
    </source>
</evidence>
<dbReference type="EMBL" id="CM044705">
    <property type="protein sequence ID" value="KAI5662140.1"/>
    <property type="molecule type" value="Genomic_DNA"/>
</dbReference>
<keyword evidence="2" id="KW-1185">Reference proteome</keyword>
<comment type="caution">
    <text evidence="1">The sequence shown here is derived from an EMBL/GenBank/DDBJ whole genome shotgun (WGS) entry which is preliminary data.</text>
</comment>
<gene>
    <name evidence="1" type="ORF">M9H77_21463</name>
</gene>
<reference evidence="2" key="1">
    <citation type="journal article" date="2023" name="Nat. Plants">
        <title>Single-cell RNA sequencing provides a high-resolution roadmap for understanding the multicellular compartmentation of specialized metabolism.</title>
        <authorList>
            <person name="Sun S."/>
            <person name="Shen X."/>
            <person name="Li Y."/>
            <person name="Li Y."/>
            <person name="Wang S."/>
            <person name="Li R."/>
            <person name="Zhang H."/>
            <person name="Shen G."/>
            <person name="Guo B."/>
            <person name="Wei J."/>
            <person name="Xu J."/>
            <person name="St-Pierre B."/>
            <person name="Chen S."/>
            <person name="Sun C."/>
        </authorList>
    </citation>
    <scope>NUCLEOTIDE SEQUENCE [LARGE SCALE GENOMIC DNA]</scope>
</reference>
<dbReference type="Proteomes" id="UP001060085">
    <property type="component" value="Linkage Group LG05"/>
</dbReference>
<protein>
    <submittedName>
        <fullName evidence="1">Uncharacterized protein</fullName>
    </submittedName>
</protein>
<evidence type="ECO:0000313" key="1">
    <source>
        <dbReference type="EMBL" id="KAI5662140.1"/>
    </source>
</evidence>